<evidence type="ECO:0000256" key="3">
    <source>
        <dbReference type="ARBA" id="ARBA00023136"/>
    </source>
</evidence>
<feature type="transmembrane region" description="Helical" evidence="4">
    <location>
        <begin position="314"/>
        <end position="333"/>
    </location>
</feature>
<dbReference type="OrthoDB" id="177909at2"/>
<evidence type="ECO:0000313" key="6">
    <source>
        <dbReference type="EMBL" id="PVY41477.1"/>
    </source>
</evidence>
<dbReference type="PANTHER" id="PTHR23528:SF1">
    <property type="entry name" value="MAJOR FACILITATOR SUPERFAMILY (MFS) PROFILE DOMAIN-CONTAINING PROTEIN"/>
    <property type="match status" value="1"/>
</dbReference>
<name>A0A2U1AZ06_9BACT</name>
<feature type="transmembrane region" description="Helical" evidence="4">
    <location>
        <begin position="430"/>
        <end position="451"/>
    </location>
</feature>
<protein>
    <submittedName>
        <fullName evidence="6">MFS transporter</fullName>
    </submittedName>
</protein>
<feature type="transmembrane region" description="Helical" evidence="4">
    <location>
        <begin position="397"/>
        <end position="418"/>
    </location>
</feature>
<feature type="transmembrane region" description="Helical" evidence="4">
    <location>
        <begin position="108"/>
        <end position="128"/>
    </location>
</feature>
<accession>A0A2U1AZ06</accession>
<keyword evidence="1 4" id="KW-0812">Transmembrane</keyword>
<feature type="transmembrane region" description="Helical" evidence="4">
    <location>
        <begin position="67"/>
        <end position="88"/>
    </location>
</feature>
<dbReference type="PANTHER" id="PTHR23528">
    <property type="match status" value="1"/>
</dbReference>
<feature type="transmembrane region" description="Helical" evidence="4">
    <location>
        <begin position="30"/>
        <end position="55"/>
    </location>
</feature>
<dbReference type="GeneID" id="78295442"/>
<evidence type="ECO:0000256" key="2">
    <source>
        <dbReference type="ARBA" id="ARBA00022989"/>
    </source>
</evidence>
<dbReference type="SUPFAM" id="SSF103473">
    <property type="entry name" value="MFS general substrate transporter"/>
    <property type="match status" value="1"/>
</dbReference>
<evidence type="ECO:0000256" key="4">
    <source>
        <dbReference type="SAM" id="Phobius"/>
    </source>
</evidence>
<gene>
    <name evidence="6" type="ORF">C8D82_11491</name>
</gene>
<feature type="transmembrane region" description="Helical" evidence="4">
    <location>
        <begin position="363"/>
        <end position="382"/>
    </location>
</feature>
<evidence type="ECO:0000259" key="5">
    <source>
        <dbReference type="PROSITE" id="PS50850"/>
    </source>
</evidence>
<dbReference type="InterPro" id="IPR020846">
    <property type="entry name" value="MFS_dom"/>
</dbReference>
<dbReference type="Gene3D" id="1.20.1250.20">
    <property type="entry name" value="MFS general substrate transporter like domains"/>
    <property type="match status" value="1"/>
</dbReference>
<dbReference type="Pfam" id="PF07690">
    <property type="entry name" value="MFS_1"/>
    <property type="match status" value="1"/>
</dbReference>
<feature type="transmembrane region" description="Helical" evidence="4">
    <location>
        <begin position="339"/>
        <end position="358"/>
    </location>
</feature>
<proteinExistence type="predicted"/>
<keyword evidence="7" id="KW-1185">Reference proteome</keyword>
<dbReference type="RefSeq" id="WP_116884131.1">
    <property type="nucleotide sequence ID" value="NZ_CABMMC010000060.1"/>
</dbReference>
<feature type="transmembrane region" description="Helical" evidence="4">
    <location>
        <begin position="187"/>
        <end position="211"/>
    </location>
</feature>
<dbReference type="GO" id="GO:0022857">
    <property type="term" value="F:transmembrane transporter activity"/>
    <property type="evidence" value="ECO:0007669"/>
    <property type="project" value="InterPro"/>
</dbReference>
<keyword evidence="2 4" id="KW-1133">Transmembrane helix</keyword>
<feature type="transmembrane region" description="Helical" evidence="4">
    <location>
        <begin position="217"/>
        <end position="236"/>
    </location>
</feature>
<sequence>MAESTVSAGLIPEPAPEDPRRPYAVGTLRYSLAGVVVVSAWVILGGNIFGMLGTLVPTLLPLTMKQFSASGALIGLVVGSIPAAMNFVMNPILSTASDRTRTRWGRRIPYLVAATPFVALFMILIGWVPPITNYLHVHFITGMSMNSLGILLICVFAVIFQFFNLIVGSIYYYVFADVIPHQFIGRFMAAMNLAGTGSGLLFNLFVMPYAIDYAPMVFTGIGLLYLVCFMLMCVFVKEGEYPPPKQFQEAELPWYQRLVNWVKIYFRQCYRHPFFTFLFLGTALNNASTVCRHTFNLLFATEELHMTAAQYGRVMAAGSVVSAVVIVLVGYVMDKIHPLRVFLGSGIIVILANIWGYYYVTDYASFFVVGIAISVVYAIQYLSNGPVFVDLFPPDKYGQFCSANAMMNCVLLIFANYFGGMAIDRFGYRFIFAWDTIFTIGATLALIYVYVKWKQLGGAKGYVPPPTD</sequence>
<dbReference type="PROSITE" id="PS50850">
    <property type="entry name" value="MFS"/>
    <property type="match status" value="1"/>
</dbReference>
<organism evidence="6 7">
    <name type="scientific">Victivallis vadensis</name>
    <dbReference type="NCBI Taxonomy" id="172901"/>
    <lineage>
        <taxon>Bacteria</taxon>
        <taxon>Pseudomonadati</taxon>
        <taxon>Lentisphaerota</taxon>
        <taxon>Lentisphaeria</taxon>
        <taxon>Victivallales</taxon>
        <taxon>Victivallaceae</taxon>
        <taxon>Victivallis</taxon>
    </lineage>
</organism>
<dbReference type="Proteomes" id="UP000245959">
    <property type="component" value="Unassembled WGS sequence"/>
</dbReference>
<evidence type="ECO:0000256" key="1">
    <source>
        <dbReference type="ARBA" id="ARBA00022692"/>
    </source>
</evidence>
<comment type="caution">
    <text evidence="6">The sequence shown here is derived from an EMBL/GenBank/DDBJ whole genome shotgun (WGS) entry which is preliminary data.</text>
</comment>
<dbReference type="EMBL" id="QEKH01000014">
    <property type="protein sequence ID" value="PVY41477.1"/>
    <property type="molecule type" value="Genomic_DNA"/>
</dbReference>
<feature type="transmembrane region" description="Helical" evidence="4">
    <location>
        <begin position="148"/>
        <end position="175"/>
    </location>
</feature>
<dbReference type="InterPro" id="IPR036259">
    <property type="entry name" value="MFS_trans_sf"/>
</dbReference>
<dbReference type="InterPro" id="IPR011701">
    <property type="entry name" value="MFS"/>
</dbReference>
<dbReference type="AlphaFoldDB" id="A0A2U1AZ06"/>
<keyword evidence="3 4" id="KW-0472">Membrane</keyword>
<reference evidence="6 7" key="1">
    <citation type="submission" date="2018-04" db="EMBL/GenBank/DDBJ databases">
        <title>Genomic Encyclopedia of Type Strains, Phase IV (KMG-IV): sequencing the most valuable type-strain genomes for metagenomic binning, comparative biology and taxonomic classification.</title>
        <authorList>
            <person name="Goeker M."/>
        </authorList>
    </citation>
    <scope>NUCLEOTIDE SEQUENCE [LARGE SCALE GENOMIC DNA]</scope>
    <source>
        <strain evidence="6 7">DSM 14823</strain>
    </source>
</reference>
<feature type="domain" description="Major facilitator superfamily (MFS) profile" evidence="5">
    <location>
        <begin position="274"/>
        <end position="468"/>
    </location>
</feature>
<evidence type="ECO:0000313" key="7">
    <source>
        <dbReference type="Proteomes" id="UP000245959"/>
    </source>
</evidence>